<dbReference type="Pfam" id="PF13456">
    <property type="entry name" value="RVT_3"/>
    <property type="match status" value="1"/>
</dbReference>
<reference evidence="2 3" key="1">
    <citation type="journal article" date="2019" name="Genome Biol. Evol.">
        <title>Insights into the evolution of the New World diploid cottons (Gossypium, subgenus Houzingenia) based on genome sequencing.</title>
        <authorList>
            <person name="Grover C.E."/>
            <person name="Arick M.A. 2nd"/>
            <person name="Thrash A."/>
            <person name="Conover J.L."/>
            <person name="Sanders W.S."/>
            <person name="Peterson D.G."/>
            <person name="Frelichowski J.E."/>
            <person name="Scheffler J.A."/>
            <person name="Scheffler B.E."/>
            <person name="Wendel J.F."/>
        </authorList>
    </citation>
    <scope>NUCLEOTIDE SEQUENCE [LARGE SCALE GENOMIC DNA]</scope>
    <source>
        <strain evidence="2">1</strain>
        <tissue evidence="2">Leaf</tissue>
    </source>
</reference>
<dbReference type="OrthoDB" id="977397at2759"/>
<feature type="non-terminal residue" evidence="2">
    <location>
        <position position="1"/>
    </location>
</feature>
<dbReference type="EMBL" id="JABFAF010000007">
    <property type="protein sequence ID" value="MBA0861063.1"/>
    <property type="molecule type" value="Genomic_DNA"/>
</dbReference>
<accession>A0A7J9LQN4</accession>
<dbReference type="GO" id="GO:0003676">
    <property type="term" value="F:nucleic acid binding"/>
    <property type="evidence" value="ECO:0007669"/>
    <property type="project" value="InterPro"/>
</dbReference>
<gene>
    <name evidence="2" type="ORF">Goshw_024030</name>
</gene>
<evidence type="ECO:0000313" key="3">
    <source>
        <dbReference type="Proteomes" id="UP000593576"/>
    </source>
</evidence>
<dbReference type="PANTHER" id="PTHR34023:SF5">
    <property type="entry name" value="RNASE H TYPE-1 DOMAIN-CONTAINING PROTEIN"/>
    <property type="match status" value="1"/>
</dbReference>
<evidence type="ECO:0000313" key="2">
    <source>
        <dbReference type="EMBL" id="MBA0861063.1"/>
    </source>
</evidence>
<name>A0A7J9LQN4_GOSSC</name>
<protein>
    <recommendedName>
        <fullName evidence="1">RNase H type-1 domain-containing protein</fullName>
    </recommendedName>
</protein>
<dbReference type="PANTHER" id="PTHR34023">
    <property type="entry name" value="RNASE H DOMAIN-CONTAINING PROTEIN"/>
    <property type="match status" value="1"/>
</dbReference>
<dbReference type="GO" id="GO:0004523">
    <property type="term" value="F:RNA-DNA hybrid ribonuclease activity"/>
    <property type="evidence" value="ECO:0007669"/>
    <property type="project" value="InterPro"/>
</dbReference>
<organism evidence="2 3">
    <name type="scientific">Gossypium schwendimanii</name>
    <name type="common">Cotton</name>
    <dbReference type="NCBI Taxonomy" id="34291"/>
    <lineage>
        <taxon>Eukaryota</taxon>
        <taxon>Viridiplantae</taxon>
        <taxon>Streptophyta</taxon>
        <taxon>Embryophyta</taxon>
        <taxon>Tracheophyta</taxon>
        <taxon>Spermatophyta</taxon>
        <taxon>Magnoliopsida</taxon>
        <taxon>eudicotyledons</taxon>
        <taxon>Gunneridae</taxon>
        <taxon>Pentapetalae</taxon>
        <taxon>rosids</taxon>
        <taxon>malvids</taxon>
        <taxon>Malvales</taxon>
        <taxon>Malvaceae</taxon>
        <taxon>Malvoideae</taxon>
        <taxon>Gossypium</taxon>
    </lineage>
</organism>
<dbReference type="Proteomes" id="UP000593576">
    <property type="component" value="Unassembled WGS sequence"/>
</dbReference>
<feature type="domain" description="RNase H type-1" evidence="1">
    <location>
        <begin position="2"/>
        <end position="68"/>
    </location>
</feature>
<dbReference type="Gene3D" id="3.30.420.10">
    <property type="entry name" value="Ribonuclease H-like superfamily/Ribonuclease H"/>
    <property type="match status" value="1"/>
</dbReference>
<dbReference type="InterPro" id="IPR036397">
    <property type="entry name" value="RNaseH_sf"/>
</dbReference>
<sequence>LQKQGYAEVIIQSDNLENVNSICKSKLDGPKSSLISRIQQILAFEEKWYLNYIPRESNRVADALAKMALMKDEALHMFEEPPLEFKEILKEDCTFDNLSMIYSM</sequence>
<evidence type="ECO:0000259" key="1">
    <source>
        <dbReference type="Pfam" id="PF13456"/>
    </source>
</evidence>
<comment type="caution">
    <text evidence="2">The sequence shown here is derived from an EMBL/GenBank/DDBJ whole genome shotgun (WGS) entry which is preliminary data.</text>
</comment>
<dbReference type="InterPro" id="IPR002156">
    <property type="entry name" value="RNaseH_domain"/>
</dbReference>
<keyword evidence="3" id="KW-1185">Reference proteome</keyword>
<proteinExistence type="predicted"/>
<dbReference type="AlphaFoldDB" id="A0A7J9LQN4"/>